<sequence>MGRHEVTETAALSPTGGVGSSLGPRVSRVKVPADGGVMAENVLSDSSSPCWCPLQRRRRARGGWSSCVGALFRSPPLEIHRPDREVSSPAFCLVGREAARDLVVVWRVEPVQSSPRWLRSSSVDLPPGSPELEACLWPMHLQRWLYLVDDGVYCGLFQSFQATELWLIWVSRELIRTTAGDGRRVWIPASKGSRDPFVVFLSSKGVCVICLVVLLPSVPSSMYLYAYSSLYRIFMVNTGTL</sequence>
<evidence type="ECO:0000256" key="1">
    <source>
        <dbReference type="SAM" id="MobiDB-lite"/>
    </source>
</evidence>
<feature type="transmembrane region" description="Helical" evidence="2">
    <location>
        <begin position="197"/>
        <end position="218"/>
    </location>
</feature>
<protein>
    <submittedName>
        <fullName evidence="3">Uncharacterized protein</fullName>
    </submittedName>
</protein>
<keyword evidence="2" id="KW-1133">Transmembrane helix</keyword>
<proteinExistence type="predicted"/>
<feature type="region of interest" description="Disordered" evidence="1">
    <location>
        <begin position="1"/>
        <end position="25"/>
    </location>
</feature>
<dbReference type="Gramene" id="PVH32033">
    <property type="protein sequence ID" value="PVH32033"/>
    <property type="gene ID" value="PAHAL_9G297700"/>
</dbReference>
<accession>A0A2T8I2X9</accession>
<dbReference type="AlphaFoldDB" id="A0A2T8I2X9"/>
<reference evidence="3" key="1">
    <citation type="submission" date="2018-04" db="EMBL/GenBank/DDBJ databases">
        <title>WGS assembly of Panicum hallii.</title>
        <authorList>
            <person name="Lovell J."/>
            <person name="Jenkins J."/>
            <person name="Lowry D."/>
            <person name="Mamidi S."/>
            <person name="Sreedasyam A."/>
            <person name="Weng X."/>
            <person name="Barry K."/>
            <person name="Bonette J."/>
            <person name="Campitelli B."/>
            <person name="Daum C."/>
            <person name="Gordon S."/>
            <person name="Gould B."/>
            <person name="Lipzen A."/>
            <person name="Macqueen A."/>
            <person name="Palacio-Mejia J."/>
            <person name="Plott C."/>
            <person name="Shakirov E."/>
            <person name="Shu S."/>
            <person name="Yoshinaga Y."/>
            <person name="Zane M."/>
            <person name="Rokhsar D."/>
            <person name="Grimwood J."/>
            <person name="Schmutz J."/>
            <person name="Juenger T."/>
        </authorList>
    </citation>
    <scope>NUCLEOTIDE SEQUENCE [LARGE SCALE GENOMIC DNA]</scope>
    <source>
        <strain evidence="3">FIL2</strain>
    </source>
</reference>
<organism evidence="3">
    <name type="scientific">Panicum hallii</name>
    <dbReference type="NCBI Taxonomy" id="206008"/>
    <lineage>
        <taxon>Eukaryota</taxon>
        <taxon>Viridiplantae</taxon>
        <taxon>Streptophyta</taxon>
        <taxon>Embryophyta</taxon>
        <taxon>Tracheophyta</taxon>
        <taxon>Spermatophyta</taxon>
        <taxon>Magnoliopsida</taxon>
        <taxon>Liliopsida</taxon>
        <taxon>Poales</taxon>
        <taxon>Poaceae</taxon>
        <taxon>PACMAD clade</taxon>
        <taxon>Panicoideae</taxon>
        <taxon>Panicodae</taxon>
        <taxon>Paniceae</taxon>
        <taxon>Panicinae</taxon>
        <taxon>Panicum</taxon>
        <taxon>Panicum sect. Panicum</taxon>
    </lineage>
</organism>
<gene>
    <name evidence="3" type="ORF">PAHAL_9G297700</name>
</gene>
<dbReference type="Proteomes" id="UP000243499">
    <property type="component" value="Chromosome 9"/>
</dbReference>
<evidence type="ECO:0000256" key="2">
    <source>
        <dbReference type="SAM" id="Phobius"/>
    </source>
</evidence>
<dbReference type="EMBL" id="CM008054">
    <property type="protein sequence ID" value="PVH32033.1"/>
    <property type="molecule type" value="Genomic_DNA"/>
</dbReference>
<keyword evidence="2" id="KW-0812">Transmembrane</keyword>
<keyword evidence="2" id="KW-0472">Membrane</keyword>
<name>A0A2T8I2X9_9POAL</name>
<evidence type="ECO:0000313" key="3">
    <source>
        <dbReference type="EMBL" id="PVH32033.1"/>
    </source>
</evidence>